<protein>
    <submittedName>
        <fullName evidence="1">Uncharacterized protein</fullName>
    </submittedName>
</protein>
<sequence>MGMPEESREQLFRLVERSLAAHGRLVNVVRRMVLAELTEWSVEDLKDDVKLDGVHDRLVLPFLERGVLAPPWQLHWNRAALAVEDLGDVVPGAPETLKRIRALSDKMLAVEGLFENIVTQAASKLRNSIE</sequence>
<dbReference type="EMBL" id="CP027861">
    <property type="protein sequence ID" value="AVQ00319.1"/>
    <property type="molecule type" value="Genomic_DNA"/>
</dbReference>
<geneLocation type="plasmid" evidence="1">
    <name>unnamed</name>
</geneLocation>
<dbReference type="Proteomes" id="UP000241074">
    <property type="component" value="Plasmid unnamed"/>
</dbReference>
<dbReference type="AlphaFoldDB" id="A0A2P1PZP5"/>
<dbReference type="KEGG" id="xba:C7S18_23770"/>
<organism evidence="1 2">
    <name type="scientific">Ahniella affigens</name>
    <dbReference type="NCBI Taxonomy" id="2021234"/>
    <lineage>
        <taxon>Bacteria</taxon>
        <taxon>Pseudomonadati</taxon>
        <taxon>Pseudomonadota</taxon>
        <taxon>Gammaproteobacteria</taxon>
        <taxon>Lysobacterales</taxon>
        <taxon>Rhodanobacteraceae</taxon>
        <taxon>Ahniella</taxon>
    </lineage>
</organism>
<keyword evidence="1" id="KW-0614">Plasmid</keyword>
<reference evidence="1 2" key="2">
    <citation type="submission" date="2018-03" db="EMBL/GenBank/DDBJ databases">
        <authorList>
            <person name="Keele B.F."/>
        </authorList>
    </citation>
    <scope>NUCLEOTIDE SEQUENCE [LARGE SCALE GENOMIC DNA]</scope>
    <source>
        <strain evidence="1 2">D13</strain>
        <plasmid evidence="2">Plasmid unnamed</plasmid>
    </source>
</reference>
<evidence type="ECO:0000313" key="2">
    <source>
        <dbReference type="Proteomes" id="UP000241074"/>
    </source>
</evidence>
<proteinExistence type="predicted"/>
<accession>A0A2P1PZP5</accession>
<name>A0A2P1PZP5_9GAMM</name>
<reference evidence="1 2" key="1">
    <citation type="submission" date="2018-03" db="EMBL/GenBank/DDBJ databases">
        <title>Ahniella affigens gen. nov., sp. nov., a gammaproteobacterium isolated from sandy soil near a stream.</title>
        <authorList>
            <person name="Ko Y."/>
            <person name="Kim J.-H."/>
        </authorList>
    </citation>
    <scope>NUCLEOTIDE SEQUENCE [LARGE SCALE GENOMIC DNA]</scope>
    <source>
        <strain evidence="1 2">D13</strain>
        <plasmid evidence="2">Plasmid unnamed</plasmid>
    </source>
</reference>
<evidence type="ECO:0000313" key="1">
    <source>
        <dbReference type="EMBL" id="AVQ00319.1"/>
    </source>
</evidence>
<keyword evidence="2" id="KW-1185">Reference proteome</keyword>
<gene>
    <name evidence="1" type="ORF">C7S18_23770</name>
</gene>